<evidence type="ECO:0000259" key="5">
    <source>
        <dbReference type="PROSITE" id="PS50003"/>
    </source>
</evidence>
<protein>
    <submittedName>
        <fullName evidence="6">HEL206Wp</fullName>
    </submittedName>
</protein>
<dbReference type="InterPro" id="IPR046868">
    <property type="entry name" value="BAR_4"/>
</dbReference>
<dbReference type="STRING" id="45286.A0A109UZ88"/>
<proteinExistence type="predicted"/>
<dbReference type="FunFam" id="1.20.1270.60:FF:000078">
    <property type="entry name" value="Slm1p"/>
    <property type="match status" value="1"/>
</dbReference>
<dbReference type="FunFam" id="2.30.29.30:FF:000328">
    <property type="entry name" value="Phosphatidylinositol 4,5-bisphosphate-binding protein SLM1"/>
    <property type="match status" value="1"/>
</dbReference>
<dbReference type="GeneID" id="28724351"/>
<dbReference type="PANTHER" id="PTHR31941">
    <property type="entry name" value="CYTOSKELETAL SIGNALING PROTEIN SLM1"/>
    <property type="match status" value="1"/>
</dbReference>
<dbReference type="Gene3D" id="2.30.29.30">
    <property type="entry name" value="Pleckstrin-homology domain (PH domain)/Phosphotyrosine-binding domain (PTB)"/>
    <property type="match status" value="1"/>
</dbReference>
<dbReference type="EMBL" id="CP014245">
    <property type="protein sequence ID" value="AMD21075.1"/>
    <property type="molecule type" value="Genomic_DNA"/>
</dbReference>
<dbReference type="Pfam" id="PF20400">
    <property type="entry name" value="BAR_4"/>
    <property type="match status" value="1"/>
</dbReference>
<organism evidence="6 7">
    <name type="scientific">Eremothecium sinecaudum</name>
    <dbReference type="NCBI Taxonomy" id="45286"/>
    <lineage>
        <taxon>Eukaryota</taxon>
        <taxon>Fungi</taxon>
        <taxon>Dikarya</taxon>
        <taxon>Ascomycota</taxon>
        <taxon>Saccharomycotina</taxon>
        <taxon>Saccharomycetes</taxon>
        <taxon>Saccharomycetales</taxon>
        <taxon>Saccharomycetaceae</taxon>
        <taxon>Eremothecium</taxon>
    </lineage>
</organism>
<dbReference type="PANTHER" id="PTHR31941:SF16">
    <property type="entry name" value="PHOSPHATIDYLINOSITOL 4,5-BISPHOSPHATE-BINDING PROTEIN SLM1-RELATED"/>
    <property type="match status" value="1"/>
</dbReference>
<evidence type="ECO:0000256" key="3">
    <source>
        <dbReference type="ARBA" id="ARBA00064463"/>
    </source>
</evidence>
<dbReference type="GO" id="GO:0005886">
    <property type="term" value="C:plasma membrane"/>
    <property type="evidence" value="ECO:0007669"/>
    <property type="project" value="UniProtKB-SubCell"/>
</dbReference>
<keyword evidence="7" id="KW-1185">Reference proteome</keyword>
<dbReference type="GO" id="GO:0072659">
    <property type="term" value="P:protein localization to plasma membrane"/>
    <property type="evidence" value="ECO:0007669"/>
    <property type="project" value="UniProtKB-ARBA"/>
</dbReference>
<evidence type="ECO:0000313" key="6">
    <source>
        <dbReference type="EMBL" id="AMD21075.1"/>
    </source>
</evidence>
<dbReference type="SMART" id="SM00233">
    <property type="entry name" value="PH"/>
    <property type="match status" value="1"/>
</dbReference>
<gene>
    <name evidence="6" type="ORF">AW171_hschr53008</name>
</gene>
<evidence type="ECO:0000256" key="1">
    <source>
        <dbReference type="ARBA" id="ARBA00004413"/>
    </source>
</evidence>
<comment type="subunit">
    <text evidence="3">Heterodimer of SLM1-SLM2. Binds phosphatidylinositol 4,5-bisphosphate, which is required for function. Interacts with the TORC2 subunits AVO2, BIT61 and TOR2. Interacts with the calcineurin catalytic subunits CNA1 and CNA2.</text>
</comment>
<dbReference type="CDD" id="cd13311">
    <property type="entry name" value="PH_Slm1"/>
    <property type="match status" value="1"/>
</dbReference>
<dbReference type="InterPro" id="IPR001849">
    <property type="entry name" value="PH_domain"/>
</dbReference>
<comment type="subcellular location">
    <subcellularLocation>
        <location evidence="1">Cell membrane</location>
        <topology evidence="1">Peripheral membrane protein</topology>
        <orientation evidence="1">Cytoplasmic side</orientation>
    </subcellularLocation>
</comment>
<dbReference type="InterPro" id="IPR011993">
    <property type="entry name" value="PH-like_dom_sf"/>
</dbReference>
<sequence length="610" mass="68954">MSYNNTSLQEYTEMHSPYIGSPRVSSTGKQYSATAAYSVNGVVNDNTFSVSLLDDSFNTQKGNANVRTLESLTQHQRNTSTLSSQSTNTSMSKARNALQRQRIPHQADSSSPLVTLLPIDANPTEVLAARFASWRVVIKAIIVYLTESASIQDELVRQHLRLSHAVNFPFFAVENVHQPNSPEEKAIQQFFMPLGNGSVQDLPTVLTSYHSQLASAASKASKELTNDVIPRLLDMRRDLLVKIKEIKSLQSDFKNSCGKEAAETKQLMRSFHEAVEQARYGTPKNDPYLARIMLDKQIKRQINEENFLHEAFNNLQASGKELEKVVVMEIQNALTIYAKIIGKEAQLVFDTVINKLDTGFFSKEPTFEWDNFLRRDPNFIDPGMPMRQLKDVTYKHQYDPLTYKVLCGFLERRSKFLKSYSKGFYILTLSFLHEFKTCDRKKDLAPVMSLSLSDCTVAEHSKEDSADFKFILHAKQNGIIHRGHNWVFRVDSYHNMMEWFNCIKKLTTVTSPTEKARWVTEYLCLDNGKKPKRHSILRDNLSTTTHNSSNFESPSNGQSVPALDGNTNTNTALSSPGTSSLLEQTDETAIQIPNSTKAERLNIASLKPLK</sequence>
<dbReference type="OrthoDB" id="5598057at2759"/>
<dbReference type="Pfam" id="PF20399">
    <property type="entry name" value="PH_20"/>
    <property type="match status" value="1"/>
</dbReference>
<accession>A0A109UZ88</accession>
<feature type="compositionally biased region" description="Low complexity" evidence="4">
    <location>
        <begin position="79"/>
        <end position="92"/>
    </location>
</feature>
<evidence type="ECO:0000313" key="7">
    <source>
        <dbReference type="Proteomes" id="UP000243052"/>
    </source>
</evidence>
<dbReference type="RefSeq" id="XP_017988071.1">
    <property type="nucleotide sequence ID" value="XM_018132648.1"/>
</dbReference>
<evidence type="ECO:0000256" key="4">
    <source>
        <dbReference type="SAM" id="MobiDB-lite"/>
    </source>
</evidence>
<dbReference type="InterPro" id="IPR043453">
    <property type="entry name" value="Slm1_PH"/>
</dbReference>
<feature type="region of interest" description="Disordered" evidence="4">
    <location>
        <begin position="542"/>
        <end position="582"/>
    </location>
</feature>
<dbReference type="InterPro" id="IPR046869">
    <property type="entry name" value="SLM1/RGC1-like_PH"/>
</dbReference>
<dbReference type="PROSITE" id="PS50003">
    <property type="entry name" value="PH_DOMAIN"/>
    <property type="match status" value="1"/>
</dbReference>
<dbReference type="GO" id="GO:0016197">
    <property type="term" value="P:endosomal transport"/>
    <property type="evidence" value="ECO:0007669"/>
    <property type="project" value="UniProtKB-ARBA"/>
</dbReference>
<dbReference type="GO" id="GO:0035091">
    <property type="term" value="F:phosphatidylinositol binding"/>
    <property type="evidence" value="ECO:0007669"/>
    <property type="project" value="UniProtKB-ARBA"/>
</dbReference>
<dbReference type="AlphaFoldDB" id="A0A109UZ88"/>
<dbReference type="Proteomes" id="UP000243052">
    <property type="component" value="Chromosome v"/>
</dbReference>
<keyword evidence="2" id="KW-0597">Phosphoprotein</keyword>
<dbReference type="GO" id="GO:0030950">
    <property type="term" value="P:establishment or maintenance of actin cytoskeleton polarity"/>
    <property type="evidence" value="ECO:0007669"/>
    <property type="project" value="UniProtKB-ARBA"/>
</dbReference>
<name>A0A109UZ88_9SACH</name>
<dbReference type="GO" id="GO:0001558">
    <property type="term" value="P:regulation of cell growth"/>
    <property type="evidence" value="ECO:0007669"/>
    <property type="project" value="UniProtKB-ARBA"/>
</dbReference>
<evidence type="ECO:0000256" key="2">
    <source>
        <dbReference type="ARBA" id="ARBA00022553"/>
    </source>
</evidence>
<dbReference type="GO" id="GO:0070941">
    <property type="term" value="P:eisosome assembly"/>
    <property type="evidence" value="ECO:0007669"/>
    <property type="project" value="UniProtKB-ARBA"/>
</dbReference>
<feature type="domain" description="PH" evidence="5">
    <location>
        <begin position="403"/>
        <end position="508"/>
    </location>
</feature>
<dbReference type="GO" id="GO:0051017">
    <property type="term" value="P:actin filament bundle assembly"/>
    <property type="evidence" value="ECO:0007669"/>
    <property type="project" value="UniProtKB-ARBA"/>
</dbReference>
<dbReference type="GO" id="GO:0031929">
    <property type="term" value="P:TOR signaling"/>
    <property type="evidence" value="ECO:0007669"/>
    <property type="project" value="UniProtKB-ARBA"/>
</dbReference>
<feature type="region of interest" description="Disordered" evidence="4">
    <location>
        <begin position="73"/>
        <end position="99"/>
    </location>
</feature>
<reference evidence="6 7" key="1">
    <citation type="submission" date="2016-01" db="EMBL/GenBank/DDBJ databases">
        <title>Genome sequence of the yeast Holleya sinecauda.</title>
        <authorList>
            <person name="Dietrich F.S."/>
        </authorList>
    </citation>
    <scope>NUCLEOTIDE SEQUENCE [LARGE SCALE GENOMIC DNA]</scope>
    <source>
        <strain evidence="6 7">ATCC 58844</strain>
    </source>
</reference>
<dbReference type="SUPFAM" id="SSF50729">
    <property type="entry name" value="PH domain-like"/>
    <property type="match status" value="1"/>
</dbReference>